<organism evidence="2">
    <name type="scientific">Cladocopium goreaui</name>
    <dbReference type="NCBI Taxonomy" id="2562237"/>
    <lineage>
        <taxon>Eukaryota</taxon>
        <taxon>Sar</taxon>
        <taxon>Alveolata</taxon>
        <taxon>Dinophyceae</taxon>
        <taxon>Suessiales</taxon>
        <taxon>Symbiodiniaceae</taxon>
        <taxon>Cladocopium</taxon>
    </lineage>
</organism>
<protein>
    <submittedName>
        <fullName evidence="2">Uncharacterized protein</fullName>
    </submittedName>
</protein>
<comment type="caution">
    <text evidence="2">The sequence shown here is derived from an EMBL/GenBank/DDBJ whole genome shotgun (WGS) entry which is preliminary data.</text>
</comment>
<evidence type="ECO:0000256" key="1">
    <source>
        <dbReference type="SAM" id="MobiDB-lite"/>
    </source>
</evidence>
<feature type="compositionally biased region" description="Basic residues" evidence="1">
    <location>
        <begin position="551"/>
        <end position="564"/>
    </location>
</feature>
<feature type="compositionally biased region" description="Low complexity" evidence="1">
    <location>
        <begin position="449"/>
        <end position="460"/>
    </location>
</feature>
<name>A0A9P1D6E0_9DINO</name>
<reference evidence="2" key="1">
    <citation type="submission" date="2022-10" db="EMBL/GenBank/DDBJ databases">
        <authorList>
            <person name="Chen Y."/>
            <person name="Dougan E. K."/>
            <person name="Chan C."/>
            <person name="Rhodes N."/>
            <person name="Thang M."/>
        </authorList>
    </citation>
    <scope>NUCLEOTIDE SEQUENCE</scope>
</reference>
<sequence length="837" mass="90545">MEKNVKATQKLLLSLKTLPSFQQLKDKHLSHLLGLIGKSSSIQIGPASELVDSLDGSVWSEQDLVTLKSAITQKITSEGMQGTRRPLQNYCALPRYLTQDQWTFMQTNESQQERVEKAVSLAGSLGLRCPSETTTACIVWIACCAFRGQEVSDHLKYQCLQEYKAKIKKWLSGLPPPAVYLTELPTDVEALPDVLRAVAFPTGRVPGLPAGLNLDSAFLALNRFPLRKTNLMANNGRQQLNGISSQSGSSAEAQVWHAMGQMMAAMASGMRASQPADSDRSTAREAVARPKVPLLALTNGSVEPAGEVDRCELPNAEGTGGVAALRAEAGDAPSNGDGVMASELQTLRDTMGLGAAEPAEKTEKNSAPMKRPSGKKVKKIAKRRLRGAGRDLRDLSHSPRGVIDLRGHEHSIPVRSDMSDSDSSYESVEEESAPAASAKSRAAPPPDPAARSGSGSPPRAARAREKAGPSRFDIARIAGREHQPLAALCSSMNTGTIYACVGSDTIVAASHGKKQEKELRGKKIAVRGVTSKACTAARCLAPAEYEMKEKKDRKRRQREKKRRTPSPVIKRERRRPPSNDSRDGYEPRIVRRRDGETGDAMGPAGPEFTESSSEESVTEEVVGTAAKSKARPPSPTTGTSESETAPNPSGKGGSAAEVVPADGPGKGKGKGKDRSVCQYCWQACSSFPSGRDQHQYYNMHCLTWQRYLRGGATWTQARNWAMQTKMGREDDIPPAGAPSSGSRPPPPPPPEPKRAPALKTAEHREHKVELREKKNRKEKKEKIEKDNAIVDVGIRLLRLGKRSRAARVCAALAPGPLRSALPERLHGTKLCQEEGLL</sequence>
<feature type="compositionally biased region" description="Basic and acidic residues" evidence="1">
    <location>
        <begin position="575"/>
        <end position="596"/>
    </location>
</feature>
<evidence type="ECO:0000313" key="3">
    <source>
        <dbReference type="EMBL" id="CAL4790595.1"/>
    </source>
</evidence>
<feature type="region of interest" description="Disordered" evidence="1">
    <location>
        <begin position="356"/>
        <end position="469"/>
    </location>
</feature>
<evidence type="ECO:0000313" key="4">
    <source>
        <dbReference type="Proteomes" id="UP001152797"/>
    </source>
</evidence>
<feature type="compositionally biased region" description="Basic and acidic residues" evidence="1">
    <location>
        <begin position="760"/>
        <end position="772"/>
    </location>
</feature>
<feature type="compositionally biased region" description="Basic and acidic residues" evidence="1">
    <location>
        <begin position="388"/>
        <end position="412"/>
    </location>
</feature>
<accession>A0A9P1D6E0</accession>
<feature type="compositionally biased region" description="Low complexity" evidence="1">
    <location>
        <begin position="433"/>
        <end position="442"/>
    </location>
</feature>
<proteinExistence type="predicted"/>
<feature type="region of interest" description="Disordered" evidence="1">
    <location>
        <begin position="547"/>
        <end position="672"/>
    </location>
</feature>
<feature type="compositionally biased region" description="Low complexity" evidence="1">
    <location>
        <begin position="636"/>
        <end position="646"/>
    </location>
</feature>
<gene>
    <name evidence="2" type="ORF">C1SCF055_LOCUS29163</name>
</gene>
<feature type="compositionally biased region" description="Basic and acidic residues" evidence="1">
    <location>
        <begin position="277"/>
        <end position="288"/>
    </location>
</feature>
<dbReference type="EMBL" id="CAMXCT010003237">
    <property type="protein sequence ID" value="CAI4003283.1"/>
    <property type="molecule type" value="Genomic_DNA"/>
</dbReference>
<reference evidence="3 4" key="2">
    <citation type="submission" date="2024-05" db="EMBL/GenBank/DDBJ databases">
        <authorList>
            <person name="Chen Y."/>
            <person name="Shah S."/>
            <person name="Dougan E. K."/>
            <person name="Thang M."/>
            <person name="Chan C."/>
        </authorList>
    </citation>
    <scope>NUCLEOTIDE SEQUENCE [LARGE SCALE GENOMIC DNA]</scope>
</reference>
<dbReference type="AlphaFoldDB" id="A0A9P1D6E0"/>
<feature type="region of interest" description="Disordered" evidence="1">
    <location>
        <begin position="728"/>
        <end position="782"/>
    </location>
</feature>
<dbReference type="Proteomes" id="UP001152797">
    <property type="component" value="Unassembled WGS sequence"/>
</dbReference>
<dbReference type="EMBL" id="CAMXCT020003237">
    <property type="protein sequence ID" value="CAL1156658.1"/>
    <property type="molecule type" value="Genomic_DNA"/>
</dbReference>
<feature type="region of interest" description="Disordered" evidence="1">
    <location>
        <begin position="267"/>
        <end position="289"/>
    </location>
</feature>
<keyword evidence="4" id="KW-1185">Reference proteome</keyword>
<feature type="compositionally biased region" description="Basic residues" evidence="1">
    <location>
        <begin position="372"/>
        <end position="387"/>
    </location>
</feature>
<dbReference type="EMBL" id="CAMXCT030003237">
    <property type="protein sequence ID" value="CAL4790595.1"/>
    <property type="molecule type" value="Genomic_DNA"/>
</dbReference>
<feature type="compositionally biased region" description="Low complexity" evidence="1">
    <location>
        <begin position="733"/>
        <end position="742"/>
    </location>
</feature>
<evidence type="ECO:0000313" key="2">
    <source>
        <dbReference type="EMBL" id="CAI4003283.1"/>
    </source>
</evidence>